<evidence type="ECO:0000256" key="1">
    <source>
        <dbReference type="PROSITE-ProRule" id="PRU00339"/>
    </source>
</evidence>
<dbReference type="SUPFAM" id="SSF55073">
    <property type="entry name" value="Nucleotide cyclase"/>
    <property type="match status" value="1"/>
</dbReference>
<gene>
    <name evidence="4" type="ORF">SAMN00790413_04686</name>
</gene>
<keyword evidence="1" id="KW-0802">TPR repeat</keyword>
<keyword evidence="2" id="KW-0175">Coiled coil</keyword>
<dbReference type="SMART" id="SM00028">
    <property type="entry name" value="TPR"/>
    <property type="match status" value="5"/>
</dbReference>
<evidence type="ECO:0000313" key="5">
    <source>
        <dbReference type="Proteomes" id="UP000192582"/>
    </source>
</evidence>
<dbReference type="Gene3D" id="3.30.70.270">
    <property type="match status" value="1"/>
</dbReference>
<dbReference type="PROSITE" id="PS50005">
    <property type="entry name" value="TPR"/>
    <property type="match status" value="1"/>
</dbReference>
<dbReference type="GO" id="GO:0052621">
    <property type="term" value="F:diguanylate cyclase activity"/>
    <property type="evidence" value="ECO:0007669"/>
    <property type="project" value="TreeGrafter"/>
</dbReference>
<protein>
    <submittedName>
        <fullName evidence="4">Diguanylate cyclase (GGDEF) domain-containing protein</fullName>
    </submittedName>
</protein>
<evidence type="ECO:0000313" key="4">
    <source>
        <dbReference type="EMBL" id="SMB81701.1"/>
    </source>
</evidence>
<dbReference type="PANTHER" id="PTHR45138">
    <property type="entry name" value="REGULATORY COMPONENTS OF SENSORY TRANSDUCTION SYSTEM"/>
    <property type="match status" value="1"/>
</dbReference>
<dbReference type="PANTHER" id="PTHR45138:SF9">
    <property type="entry name" value="DIGUANYLATE CYCLASE DGCM-RELATED"/>
    <property type="match status" value="1"/>
</dbReference>
<evidence type="ECO:0000259" key="3">
    <source>
        <dbReference type="PROSITE" id="PS50887"/>
    </source>
</evidence>
<dbReference type="CDD" id="cd01949">
    <property type="entry name" value="GGDEF"/>
    <property type="match status" value="1"/>
</dbReference>
<dbReference type="InterPro" id="IPR019734">
    <property type="entry name" value="TPR_rpt"/>
</dbReference>
<name>A0A1W1ULL6_9DEIO</name>
<feature type="domain" description="GGDEF" evidence="3">
    <location>
        <begin position="430"/>
        <end position="560"/>
    </location>
</feature>
<dbReference type="PROSITE" id="PS50887">
    <property type="entry name" value="GGDEF"/>
    <property type="match status" value="1"/>
</dbReference>
<reference evidence="4 5" key="1">
    <citation type="submission" date="2017-04" db="EMBL/GenBank/DDBJ databases">
        <authorList>
            <person name="Afonso C.L."/>
            <person name="Miller P.J."/>
            <person name="Scott M.A."/>
            <person name="Spackman E."/>
            <person name="Goraichik I."/>
            <person name="Dimitrov K.M."/>
            <person name="Suarez D.L."/>
            <person name="Swayne D.E."/>
        </authorList>
    </citation>
    <scope>NUCLEOTIDE SEQUENCE [LARGE SCALE GENOMIC DNA]</scope>
    <source>
        <strain evidence="4 5">KR-140</strain>
    </source>
</reference>
<feature type="coiled-coil region" evidence="2">
    <location>
        <begin position="361"/>
        <end position="402"/>
    </location>
</feature>
<dbReference type="OrthoDB" id="73747at2"/>
<dbReference type="InterPro" id="IPR000160">
    <property type="entry name" value="GGDEF_dom"/>
</dbReference>
<dbReference type="AlphaFoldDB" id="A0A1W1ULL6"/>
<feature type="repeat" description="TPR" evidence="1">
    <location>
        <begin position="277"/>
        <end position="310"/>
    </location>
</feature>
<dbReference type="Gene3D" id="1.25.40.10">
    <property type="entry name" value="Tetratricopeptide repeat domain"/>
    <property type="match status" value="2"/>
</dbReference>
<dbReference type="GO" id="GO:1902201">
    <property type="term" value="P:negative regulation of bacterial-type flagellum-dependent cell motility"/>
    <property type="evidence" value="ECO:0007669"/>
    <property type="project" value="TreeGrafter"/>
</dbReference>
<dbReference type="SUPFAM" id="SSF48452">
    <property type="entry name" value="TPR-like"/>
    <property type="match status" value="2"/>
</dbReference>
<dbReference type="InterPro" id="IPR043128">
    <property type="entry name" value="Rev_trsase/Diguanyl_cyclase"/>
</dbReference>
<evidence type="ECO:0000256" key="2">
    <source>
        <dbReference type="SAM" id="Coils"/>
    </source>
</evidence>
<sequence>MFCGEREAQVNVSPQDPTSQHVMGLLQEAADLMRQDRLPEGIERAQEALSLAESARADVLTALAQFQLADLYRYIPRSLDAFQLLTQAVSTFRRANHPRLPRAIAVQGLILGDLGDHTAALDLYREALSYFTAFPEHADRTQEAFCYGALGVACTHLGEFDQAEAAYLRAMTVYEEAGNWVTVCHLWNNIVIVRTRALARDQAHGLPTGHLIEQAEAYLHRAEDLNARLVQSAFVTAVLCNSWGDLYALTGAYDLAVPQIQQALTIYRGLQLPRGEVDALTNLGEVELKQGQVEEAIGSFLQAQELVAHHELRDHERKLVELQAQAYEASGQFEQALAYQKRLHTMTFDLQQRETQKKLQRLAVQAEIERVQREAQQVRQQNEALSAQNHALQEKSQTLDRLAHQDALTGLANRRAFEEWEAGLPTPLRPNFALAVVDIDHFKRVNDTFSHAVGDDVLKQVAGLLRSGVREGDLVARFGGEEFVVVFQDLASSGLEERAEQLRARVEAHLWREMHAGLQVTISVGVAAAYEGATVQALFEQADGRLYVAKRGGRNRVVWN</sequence>
<keyword evidence="5" id="KW-1185">Reference proteome</keyword>
<dbReference type="GO" id="GO:0043709">
    <property type="term" value="P:cell adhesion involved in single-species biofilm formation"/>
    <property type="evidence" value="ECO:0007669"/>
    <property type="project" value="TreeGrafter"/>
</dbReference>
<dbReference type="EMBL" id="FWWU01000005">
    <property type="protein sequence ID" value="SMB81701.1"/>
    <property type="molecule type" value="Genomic_DNA"/>
</dbReference>
<dbReference type="Pfam" id="PF13424">
    <property type="entry name" value="TPR_12"/>
    <property type="match status" value="1"/>
</dbReference>
<dbReference type="FunFam" id="3.30.70.270:FF:000001">
    <property type="entry name" value="Diguanylate cyclase domain protein"/>
    <property type="match status" value="1"/>
</dbReference>
<organism evidence="4 5">
    <name type="scientific">Deinococcus hopiensis KR-140</name>
    <dbReference type="NCBI Taxonomy" id="695939"/>
    <lineage>
        <taxon>Bacteria</taxon>
        <taxon>Thermotogati</taxon>
        <taxon>Deinococcota</taxon>
        <taxon>Deinococci</taxon>
        <taxon>Deinococcales</taxon>
        <taxon>Deinococcaceae</taxon>
        <taxon>Deinococcus</taxon>
    </lineage>
</organism>
<accession>A0A1W1ULL6</accession>
<dbReference type="Proteomes" id="UP000192582">
    <property type="component" value="Unassembled WGS sequence"/>
</dbReference>
<proteinExistence type="predicted"/>
<dbReference type="InterPro" id="IPR050469">
    <property type="entry name" value="Diguanylate_Cyclase"/>
</dbReference>
<dbReference type="STRING" id="695939.SAMN00790413_04686"/>
<dbReference type="InterPro" id="IPR011990">
    <property type="entry name" value="TPR-like_helical_dom_sf"/>
</dbReference>
<dbReference type="Pfam" id="PF00990">
    <property type="entry name" value="GGDEF"/>
    <property type="match status" value="1"/>
</dbReference>
<dbReference type="GO" id="GO:0005886">
    <property type="term" value="C:plasma membrane"/>
    <property type="evidence" value="ECO:0007669"/>
    <property type="project" value="TreeGrafter"/>
</dbReference>
<dbReference type="NCBIfam" id="TIGR00254">
    <property type="entry name" value="GGDEF"/>
    <property type="match status" value="1"/>
</dbReference>
<dbReference type="InterPro" id="IPR029787">
    <property type="entry name" value="Nucleotide_cyclase"/>
</dbReference>
<dbReference type="SMART" id="SM00267">
    <property type="entry name" value="GGDEF"/>
    <property type="match status" value="1"/>
</dbReference>